<evidence type="ECO:0000313" key="1">
    <source>
        <dbReference type="EMBL" id="KAF0712253.1"/>
    </source>
</evidence>
<dbReference type="EMBL" id="VUJU01010997">
    <property type="protein sequence ID" value="KAF0712253.1"/>
    <property type="molecule type" value="Genomic_DNA"/>
</dbReference>
<keyword evidence="2" id="KW-1185">Reference proteome</keyword>
<proteinExistence type="predicted"/>
<gene>
    <name evidence="1" type="ORF">FWK35_00028407</name>
</gene>
<reference evidence="1 2" key="1">
    <citation type="submission" date="2019-08" db="EMBL/GenBank/DDBJ databases">
        <title>Whole genome of Aphis craccivora.</title>
        <authorList>
            <person name="Voronova N.V."/>
            <person name="Shulinski R.S."/>
            <person name="Bandarenka Y.V."/>
            <person name="Zhorov D.G."/>
            <person name="Warner D."/>
        </authorList>
    </citation>
    <scope>NUCLEOTIDE SEQUENCE [LARGE SCALE GENOMIC DNA]</scope>
    <source>
        <strain evidence="1">180601</strain>
        <tissue evidence="1">Whole Body</tissue>
    </source>
</reference>
<dbReference type="AlphaFoldDB" id="A0A6G0VWV4"/>
<name>A0A6G0VWV4_APHCR</name>
<protein>
    <submittedName>
        <fullName evidence="1">PHD-type domain-containing protein</fullName>
    </submittedName>
</protein>
<evidence type="ECO:0000313" key="2">
    <source>
        <dbReference type="Proteomes" id="UP000478052"/>
    </source>
</evidence>
<organism evidence="1 2">
    <name type="scientific">Aphis craccivora</name>
    <name type="common">Cowpea aphid</name>
    <dbReference type="NCBI Taxonomy" id="307492"/>
    <lineage>
        <taxon>Eukaryota</taxon>
        <taxon>Metazoa</taxon>
        <taxon>Ecdysozoa</taxon>
        <taxon>Arthropoda</taxon>
        <taxon>Hexapoda</taxon>
        <taxon>Insecta</taxon>
        <taxon>Pterygota</taxon>
        <taxon>Neoptera</taxon>
        <taxon>Paraneoptera</taxon>
        <taxon>Hemiptera</taxon>
        <taxon>Sternorrhyncha</taxon>
        <taxon>Aphidomorpha</taxon>
        <taxon>Aphidoidea</taxon>
        <taxon>Aphididae</taxon>
        <taxon>Aphidini</taxon>
        <taxon>Aphis</taxon>
        <taxon>Aphis</taxon>
    </lineage>
</organism>
<feature type="non-terminal residue" evidence="1">
    <location>
        <position position="85"/>
    </location>
</feature>
<comment type="caution">
    <text evidence="1">The sequence shown here is derived from an EMBL/GenBank/DDBJ whole genome shotgun (WGS) entry which is preliminary data.</text>
</comment>
<accession>A0A6G0VWV4</accession>
<sequence length="85" mass="9911">MSNYLSNHARSLTGDVKRIYLDKIEVLCPRDSYFLIKDSILTKNVYTLEQFKAHKSLDAYNFFVSGWVFNAKWLALNDYVLVVAE</sequence>
<dbReference type="Proteomes" id="UP000478052">
    <property type="component" value="Unassembled WGS sequence"/>
</dbReference>
<dbReference type="OrthoDB" id="6757988at2759"/>